<evidence type="ECO:0000313" key="2">
    <source>
        <dbReference type="Proteomes" id="UP000022447"/>
    </source>
</evidence>
<name>X7EHV1_9RHOB</name>
<dbReference type="AlphaFoldDB" id="X7EHV1"/>
<dbReference type="Proteomes" id="UP000022447">
    <property type="component" value="Unassembled WGS sequence"/>
</dbReference>
<keyword evidence="2" id="KW-1185">Reference proteome</keyword>
<organism evidence="1 2">
    <name type="scientific">Roseivivax halodurans JCM 10272</name>
    <dbReference type="NCBI Taxonomy" id="1449350"/>
    <lineage>
        <taxon>Bacteria</taxon>
        <taxon>Pseudomonadati</taxon>
        <taxon>Pseudomonadota</taxon>
        <taxon>Alphaproteobacteria</taxon>
        <taxon>Rhodobacterales</taxon>
        <taxon>Roseobacteraceae</taxon>
        <taxon>Roseivivax</taxon>
    </lineage>
</organism>
<proteinExistence type="predicted"/>
<comment type="caution">
    <text evidence="1">The sequence shown here is derived from an EMBL/GenBank/DDBJ whole genome shotgun (WGS) entry which is preliminary data.</text>
</comment>
<reference evidence="1 2" key="1">
    <citation type="submission" date="2014-01" db="EMBL/GenBank/DDBJ databases">
        <title>Roseivivax halodurans JCM 10272 Genome Sequencing.</title>
        <authorList>
            <person name="Lai Q."/>
            <person name="Li G."/>
            <person name="Shao Z."/>
        </authorList>
    </citation>
    <scope>NUCLEOTIDE SEQUENCE [LARGE SCALE GENOMIC DNA]</scope>
    <source>
        <strain evidence="1 2">JCM 10272</strain>
    </source>
</reference>
<sequence>MKVDVVERMIAKRFREPIRFINHGGAIRAVSWPTKERFENDLAIAAMKRDATRFEW</sequence>
<gene>
    <name evidence="1" type="ORF">OCH239_13780</name>
</gene>
<evidence type="ECO:0000313" key="1">
    <source>
        <dbReference type="EMBL" id="ETX15689.1"/>
    </source>
</evidence>
<protein>
    <submittedName>
        <fullName evidence="1">Uncharacterized protein</fullName>
    </submittedName>
</protein>
<accession>X7EHV1</accession>
<dbReference type="EMBL" id="JALZ01000004">
    <property type="protein sequence ID" value="ETX15689.1"/>
    <property type="molecule type" value="Genomic_DNA"/>
</dbReference>
<dbReference type="STRING" id="1449350.OCH239_13780"/>